<gene>
    <name evidence="2" type="ORF">Dsi01nite_047770</name>
</gene>
<keyword evidence="3" id="KW-1185">Reference proteome</keyword>
<feature type="domain" description="Helicase HerA central" evidence="1">
    <location>
        <begin position="341"/>
        <end position="413"/>
    </location>
</feature>
<dbReference type="InterPro" id="IPR002789">
    <property type="entry name" value="HerA_central"/>
</dbReference>
<reference evidence="2" key="1">
    <citation type="submission" date="2021-01" db="EMBL/GenBank/DDBJ databases">
        <title>Whole genome shotgun sequence of Dactylosporangium siamense NBRC 106093.</title>
        <authorList>
            <person name="Komaki H."/>
            <person name="Tamura T."/>
        </authorList>
    </citation>
    <scope>NUCLEOTIDE SEQUENCE</scope>
    <source>
        <strain evidence="2">NBRC 106093</strain>
    </source>
</reference>
<dbReference type="InterPro" id="IPR027417">
    <property type="entry name" value="P-loop_NTPase"/>
</dbReference>
<dbReference type="EMBL" id="BONQ01000077">
    <property type="protein sequence ID" value="GIG46736.1"/>
    <property type="molecule type" value="Genomic_DNA"/>
</dbReference>
<proteinExistence type="predicted"/>
<organism evidence="2 3">
    <name type="scientific">Dactylosporangium siamense</name>
    <dbReference type="NCBI Taxonomy" id="685454"/>
    <lineage>
        <taxon>Bacteria</taxon>
        <taxon>Bacillati</taxon>
        <taxon>Actinomycetota</taxon>
        <taxon>Actinomycetes</taxon>
        <taxon>Micromonosporales</taxon>
        <taxon>Micromonosporaceae</taxon>
        <taxon>Dactylosporangium</taxon>
    </lineage>
</organism>
<sequence>MAGLMSDADALFTWLAKAEGSRVVELPRRAPAKPDGRPADQGHRQRLAAIAATYHAAGADTGEPLALGWARAGGASAVHIFTAGGIIGAADATGRQPLSVPPGATGLAHEDGALLRMLTAVPHWTRIGGVVDGLLVEDEPHRLDDLRPTLDECLLRVWHAGFAWLLLAEPVPMAEIDAAARAVAAEERDARTRAGSPEHAVRAERLALRHRELRQGESTGMWRVHLLAGAATPAGAAAVAGLLCASADLGRLPYALIPTGVFTDFATALDGPALLASSALVAALAVTPVEEIPGVRLATRSEFDVTPETSATTAAAGGVLLGKVLDHDGRPGEELHVGTASLNRHTFVSGATGAGKSQTVRHLLEETTRVGVPWLVVEPAKAEYRQMADRIGGERVIVIRPGDRDAPPAGFNPLEPAAPDFPLQTHVDLVRSLFLAAFDAEEPFPQVLSAALTRCYEDLGWDLALGEPRVPGSHPRYPTLGDLQQTAELVVEQIGYGKEVTDNVRGFIRVRLASLRLGTTGRFFEGGHPLSIQRLLAHNVVFEIEDVGDDRDKAFLMGGLLVQLVEHLRMAGRHQPELFRLGLRHLSVFEEAHRLLRRTEHAGPAAHAVELFAALLAEMRAYGEGLVIAEQIPSKLIPDVIKNTAVKVIHRLPAEDDRDAVGATVNLTEPQSRFVVTLPPGTGAVFADGMDQPVLVRLPDGSARERGGITATADVTPLIGRRSVTCGASCVEAPCTLRDMRTAQLHLTDEPWLPLWAELAVLGHLTGWPVPALRAVHIRALLDLPARLRECALSHAVDGAVATRSAFLPPTAGPDLLSRHVLQALDGYVHGEIHCEDDETWCLARSYRYARLWDDLRAASRSGVTGRDPRSADWAARYGRTVPGDDVTAQLAEVSRWFDADLRDPAVNRRVALGVQSPSALERAAGLTFGAAGWTTRIRDLVAEHFVDCGWPDQYLAADAGPVDSDGG</sequence>
<protein>
    <recommendedName>
        <fullName evidence="1">Helicase HerA central domain-containing protein</fullName>
    </recommendedName>
</protein>
<dbReference type="AlphaFoldDB" id="A0A919UCF5"/>
<dbReference type="Proteomes" id="UP000660611">
    <property type="component" value="Unassembled WGS sequence"/>
</dbReference>
<accession>A0A919UCF5</accession>
<evidence type="ECO:0000313" key="2">
    <source>
        <dbReference type="EMBL" id="GIG46736.1"/>
    </source>
</evidence>
<dbReference type="PANTHER" id="PTHR30121">
    <property type="entry name" value="UNCHARACTERIZED PROTEIN YJGR-RELATED"/>
    <property type="match status" value="1"/>
</dbReference>
<evidence type="ECO:0000259" key="1">
    <source>
        <dbReference type="Pfam" id="PF01935"/>
    </source>
</evidence>
<dbReference type="Gene3D" id="3.40.50.300">
    <property type="entry name" value="P-loop containing nucleotide triphosphate hydrolases"/>
    <property type="match status" value="2"/>
</dbReference>
<dbReference type="Pfam" id="PF01935">
    <property type="entry name" value="DUF87"/>
    <property type="match status" value="1"/>
</dbReference>
<dbReference type="SUPFAM" id="SSF52540">
    <property type="entry name" value="P-loop containing nucleoside triphosphate hydrolases"/>
    <property type="match status" value="1"/>
</dbReference>
<dbReference type="PANTHER" id="PTHR30121:SF6">
    <property type="entry name" value="SLR6007 PROTEIN"/>
    <property type="match status" value="1"/>
</dbReference>
<comment type="caution">
    <text evidence="2">The sequence shown here is derived from an EMBL/GenBank/DDBJ whole genome shotgun (WGS) entry which is preliminary data.</text>
</comment>
<name>A0A919UCF5_9ACTN</name>
<evidence type="ECO:0000313" key="3">
    <source>
        <dbReference type="Proteomes" id="UP000660611"/>
    </source>
</evidence>
<dbReference type="InterPro" id="IPR051162">
    <property type="entry name" value="T4SS_component"/>
</dbReference>